<dbReference type="Proteomes" id="UP000184016">
    <property type="component" value="Unassembled WGS sequence"/>
</dbReference>
<name>A0A1M6TMZ6_9BACL</name>
<reference evidence="2" key="1">
    <citation type="submission" date="2016-11" db="EMBL/GenBank/DDBJ databases">
        <authorList>
            <person name="Varghese N."/>
            <person name="Submissions S."/>
        </authorList>
    </citation>
    <scope>NUCLEOTIDE SEQUENCE [LARGE SCALE GENOMIC DNA]</scope>
    <source>
        <strain evidence="2">USBA-503</strain>
    </source>
</reference>
<sequence>MFDSAWEAEEWTDSLYPDTVGEGFVNVGYATPDQKVVDFLIRQIPRWAEFLRSHNPSMPAVIVHSLIDVVDGQPRYKVWIEPQND</sequence>
<proteinExistence type="predicted"/>
<accession>A0A1M6TMZ6</accession>
<keyword evidence="2" id="KW-1185">Reference proteome</keyword>
<evidence type="ECO:0000313" key="1">
    <source>
        <dbReference type="EMBL" id="SHK58365.1"/>
    </source>
</evidence>
<protein>
    <submittedName>
        <fullName evidence="1">Uncharacterized protein</fullName>
    </submittedName>
</protein>
<dbReference type="RefSeq" id="WP_165611993.1">
    <property type="nucleotide sequence ID" value="NZ_FRAF01000017.1"/>
</dbReference>
<dbReference type="AlphaFoldDB" id="A0A1M6TMZ6"/>
<dbReference type="EMBL" id="FRAF01000017">
    <property type="protein sequence ID" value="SHK58365.1"/>
    <property type="molecule type" value="Genomic_DNA"/>
</dbReference>
<evidence type="ECO:0000313" key="2">
    <source>
        <dbReference type="Proteomes" id="UP000184016"/>
    </source>
</evidence>
<organism evidence="1 2">
    <name type="scientific">Alicyclobacillus tolerans</name>
    <dbReference type="NCBI Taxonomy" id="90970"/>
    <lineage>
        <taxon>Bacteria</taxon>
        <taxon>Bacillati</taxon>
        <taxon>Bacillota</taxon>
        <taxon>Bacilli</taxon>
        <taxon>Bacillales</taxon>
        <taxon>Alicyclobacillaceae</taxon>
        <taxon>Alicyclobacillus</taxon>
    </lineage>
</organism>
<gene>
    <name evidence="1" type="ORF">SAMN05443507_11723</name>
</gene>